<dbReference type="Pfam" id="PF00395">
    <property type="entry name" value="SLH"/>
    <property type="match status" value="2"/>
</dbReference>
<proteinExistence type="predicted"/>
<evidence type="ECO:0000313" key="4">
    <source>
        <dbReference type="EMBL" id="MFM9414531.1"/>
    </source>
</evidence>
<dbReference type="SUPFAM" id="SSF49401">
    <property type="entry name" value="Bacterial adhesins"/>
    <property type="match status" value="2"/>
</dbReference>
<keyword evidence="1" id="KW-0677">Repeat</keyword>
<dbReference type="InterPro" id="IPR001434">
    <property type="entry name" value="OmcB-like_DUF11"/>
</dbReference>
<feature type="domain" description="SLH" evidence="3">
    <location>
        <begin position="39"/>
        <end position="102"/>
    </location>
</feature>
<protein>
    <submittedName>
        <fullName evidence="4">Isopeptide-forming domain-containing fimbrial protein</fullName>
    </submittedName>
</protein>
<comment type="caution">
    <text evidence="4">The sequence shown here is derived from an EMBL/GenBank/DDBJ whole genome shotgun (WGS) entry which is preliminary data.</text>
</comment>
<dbReference type="InterPro" id="IPR047589">
    <property type="entry name" value="DUF11_rpt"/>
</dbReference>
<dbReference type="PROSITE" id="PS51272">
    <property type="entry name" value="SLH"/>
    <property type="match status" value="1"/>
</dbReference>
<evidence type="ECO:0000313" key="5">
    <source>
        <dbReference type="Proteomes" id="UP001631949"/>
    </source>
</evidence>
<evidence type="ECO:0000256" key="2">
    <source>
        <dbReference type="SAM" id="MobiDB-lite"/>
    </source>
</evidence>
<organism evidence="4 5">
    <name type="scientific">Peptococcus simiae</name>
    <dbReference type="NCBI Taxonomy" id="1643805"/>
    <lineage>
        <taxon>Bacteria</taxon>
        <taxon>Bacillati</taxon>
        <taxon>Bacillota</taxon>
        <taxon>Clostridia</taxon>
        <taxon>Eubacteriales</taxon>
        <taxon>Peptococcaceae</taxon>
        <taxon>Peptococcus</taxon>
    </lineage>
</organism>
<dbReference type="Pfam" id="PF01345">
    <property type="entry name" value="DUF11"/>
    <property type="match status" value="6"/>
</dbReference>
<dbReference type="PANTHER" id="PTHR34819">
    <property type="entry name" value="LARGE CYSTEINE-RICH PERIPLASMIC PROTEIN OMCB"/>
    <property type="match status" value="1"/>
</dbReference>
<dbReference type="InterPro" id="IPR001119">
    <property type="entry name" value="SLH_dom"/>
</dbReference>
<reference evidence="4 5" key="1">
    <citation type="journal article" date="2016" name="Int. J. Syst. Evol. Microbiol.">
        <title>Peptococcus simiae sp. nov., isolated from rhesus macaque faeces and emended description of the genus Peptococcus.</title>
        <authorList>
            <person name="Shkoporov A.N."/>
            <person name="Efimov B.A."/>
            <person name="Kondova I."/>
            <person name="Ouwerling B."/>
            <person name="Chaplin A.V."/>
            <person name="Shcherbakova V.A."/>
            <person name="Langermans J.A.M."/>
        </authorList>
    </citation>
    <scope>NUCLEOTIDE SEQUENCE [LARGE SCALE GENOMIC DNA]</scope>
    <source>
        <strain evidence="4 5">M108</strain>
    </source>
</reference>
<feature type="non-terminal residue" evidence="4">
    <location>
        <position position="1"/>
    </location>
</feature>
<dbReference type="InterPro" id="IPR051172">
    <property type="entry name" value="Chlamydia_OmcB"/>
</dbReference>
<feature type="region of interest" description="Disordered" evidence="2">
    <location>
        <begin position="342"/>
        <end position="377"/>
    </location>
</feature>
<dbReference type="InterPro" id="IPR008966">
    <property type="entry name" value="Adhesion_dom_sf"/>
</dbReference>
<evidence type="ECO:0000256" key="1">
    <source>
        <dbReference type="ARBA" id="ARBA00022737"/>
    </source>
</evidence>
<dbReference type="NCBIfam" id="TIGR04226">
    <property type="entry name" value="RrgB_K2N_iso_D2"/>
    <property type="match status" value="4"/>
</dbReference>
<dbReference type="EMBL" id="JBJUVG010000025">
    <property type="protein sequence ID" value="MFM9414531.1"/>
    <property type="molecule type" value="Genomic_DNA"/>
</dbReference>
<dbReference type="Proteomes" id="UP001631949">
    <property type="component" value="Unassembled WGS sequence"/>
</dbReference>
<sequence length="1064" mass="115047">SGIIAGSEGKFRPDEPITRAELAGLATRFNPEKFGGKKDDGAFADVSTGQWYSSAVALAAANKWVSGYPDGTFKPNNYITRTETMSIINRVLDRQMTTEKLRELGVKNPYTDIKEDDWYYADALEATINHKKERGKWHGFDYNDGKYNVIIEKYVDTEGNVIQKKKVSDGKEVKSPKDIVGFNYVGYVKVLTYVYEKGTPVPSVSKTSEAEGKDAKVFTPGDEVTYTIKVQNDKKATSPIENAKIYDPVPKYMTLVDGSVTVNGKSKDYKTTDYMVSEKGNFVLAEAVKTGQKQLEIALGDVKAGESKTIQFKAKIDKDAFNKEIKNIAVLTGDNIVDLKSSNQLDPNLNENDDPNKDPNKPLPKRNDSIPPGIETGDKGFVVQEGKAYLNMDKVVDKKEAEVGDTLKYTIKVDADKTSKTRAKNVVVTDTIPMGLEFKPGTLQVDGKFFSDIEYNADSRELKVPVGDIEIEKSKTVSFDAEVTKDAFDMELRNVAVGKGTNTDPKKSKEDTAITKVKDGKAYLDITKEVDKKEAKVGDTLTYTVKVKTDGKSKNDAKGVVVTDPIDPALDFAGSVTVDGKGHSDFSYDEEARLLTVNLGDVKIDQTKKVVFKVTVNKTGYGKEVENIASAEGTNAERVSSGSKVSKIAEGKANLSIQKTADKTEVKVGDNLDYTITVANDANAEVAANNVKVTDPIPQGLEWGGIATIAKTDAQGKSEPGVSAKYVYNMKTGVVEVLVGSLLPGEKAEIVLRTVVKEAAQGKTIYNKATGTADNANPKEAEVNRPTVVEKGKADGRVGAKSVNKSQAKVGDTLSYEIEVANSPSATADWEDVTITDPIPEELEYIGHLEKNGRGSNDGSFDSKTNTLTLKPEALKPGEKAVYKFDVKVKEAAEGKTIVNVAVLKTPGEPDRNLPSTPVVVPEGKAGPYVLKTHDQDKVGDLEYLTYTVEVGNRSKNATWKNVTLVDTLPSEVQLIGQPTLHGKTDGEGLAMVSGSTVTQPIGDIAPGESVKVTYTVQVKKGTAKEITYKKGASESELDKLRKQHAVTLTNTANATGENGTGGA</sequence>
<accession>A0ABW9H105</accession>
<dbReference type="Gene3D" id="2.60.40.740">
    <property type="match status" value="5"/>
</dbReference>
<gene>
    <name evidence="4" type="ORF">ACKQTC_09145</name>
</gene>
<feature type="compositionally biased region" description="Basic and acidic residues" evidence="2">
    <location>
        <begin position="354"/>
        <end position="368"/>
    </location>
</feature>
<name>A0ABW9H105_9FIRM</name>
<evidence type="ECO:0000259" key="3">
    <source>
        <dbReference type="PROSITE" id="PS51272"/>
    </source>
</evidence>
<feature type="non-terminal residue" evidence="4">
    <location>
        <position position="1064"/>
    </location>
</feature>
<dbReference type="InterPro" id="IPR026466">
    <property type="entry name" value="Fim_isopep_form_D2_dom"/>
</dbReference>
<dbReference type="NCBIfam" id="TIGR01451">
    <property type="entry name" value="B_ant_repeat"/>
    <property type="match status" value="6"/>
</dbReference>
<dbReference type="PANTHER" id="PTHR34819:SF3">
    <property type="entry name" value="CELL SURFACE PROTEIN"/>
    <property type="match status" value="1"/>
</dbReference>
<keyword evidence="5" id="KW-1185">Reference proteome</keyword>
<dbReference type="RefSeq" id="WP_408978137.1">
    <property type="nucleotide sequence ID" value="NZ_JBJUVG010000025.1"/>
</dbReference>